<reference evidence="14" key="1">
    <citation type="submission" date="2023-05" db="EMBL/GenBank/DDBJ databases">
        <title>High-quality long-read genome of Scophthalmus maximus.</title>
        <authorList>
            <person name="Lien S."/>
            <person name="Martinez P."/>
        </authorList>
    </citation>
    <scope>NUCLEOTIDE SEQUENCE [LARGE SCALE GENOMIC DNA]</scope>
</reference>
<dbReference type="GO" id="GO:0008270">
    <property type="term" value="F:zinc ion binding"/>
    <property type="evidence" value="ECO:0007669"/>
    <property type="project" value="UniProtKB-KW"/>
</dbReference>
<dbReference type="PROSITE" id="PS00028">
    <property type="entry name" value="ZINC_FINGER_C2H2_1"/>
    <property type="match status" value="1"/>
</dbReference>
<evidence type="ECO:0000256" key="7">
    <source>
        <dbReference type="ARBA" id="ARBA00023015"/>
    </source>
</evidence>
<comment type="subcellular location">
    <subcellularLocation>
        <location evidence="1">Nucleus</location>
    </subcellularLocation>
</comment>
<dbReference type="InterPro" id="IPR036236">
    <property type="entry name" value="Znf_C2H2_sf"/>
</dbReference>
<keyword evidence="12" id="KW-0732">Signal</keyword>
<evidence type="ECO:0000256" key="1">
    <source>
        <dbReference type="ARBA" id="ARBA00004123"/>
    </source>
</evidence>
<evidence type="ECO:0000313" key="14">
    <source>
        <dbReference type="Ensembl" id="ENSSMAP00000010598.2"/>
    </source>
</evidence>
<dbReference type="GO" id="GO:0000981">
    <property type="term" value="F:DNA-binding transcription factor activity, RNA polymerase II-specific"/>
    <property type="evidence" value="ECO:0007669"/>
    <property type="project" value="TreeGrafter"/>
</dbReference>
<evidence type="ECO:0000256" key="4">
    <source>
        <dbReference type="ARBA" id="ARBA00022737"/>
    </source>
</evidence>
<keyword evidence="5 11" id="KW-0863">Zinc-finger</keyword>
<dbReference type="AlphaFoldDB" id="A0A8D3A0J2"/>
<feature type="domain" description="C2H2-type" evidence="13">
    <location>
        <begin position="85"/>
        <end position="112"/>
    </location>
</feature>
<keyword evidence="9" id="KW-0804">Transcription</keyword>
<dbReference type="FunFam" id="3.30.160.60:FF:002287">
    <property type="entry name" value="Uncharacterized protein"/>
    <property type="match status" value="1"/>
</dbReference>
<dbReference type="SMART" id="SM00355">
    <property type="entry name" value="ZnF_C2H2"/>
    <property type="match status" value="3"/>
</dbReference>
<keyword evidence="4" id="KW-0677">Repeat</keyword>
<reference evidence="14" key="2">
    <citation type="submission" date="2025-08" db="UniProtKB">
        <authorList>
            <consortium name="Ensembl"/>
        </authorList>
    </citation>
    <scope>IDENTIFICATION</scope>
</reference>
<evidence type="ECO:0000256" key="11">
    <source>
        <dbReference type="PROSITE-ProRule" id="PRU00042"/>
    </source>
</evidence>
<keyword evidence="3" id="KW-0479">Metal-binding</keyword>
<keyword evidence="7" id="KW-0805">Transcription regulation</keyword>
<dbReference type="PANTHER" id="PTHR46105:SF5">
    <property type="entry name" value="ZINC FINGER AND BTB DOMAIN-CONTAINING PROTEIN 44 ISOFORM X1"/>
    <property type="match status" value="1"/>
</dbReference>
<keyword evidence="6" id="KW-0862">Zinc</keyword>
<dbReference type="FunFam" id="3.30.160.60:FF:001506">
    <property type="entry name" value="Zinc finger protein"/>
    <property type="match status" value="1"/>
</dbReference>
<keyword evidence="8" id="KW-0238">DNA-binding</keyword>
<dbReference type="PROSITE" id="PS50157">
    <property type="entry name" value="ZINC_FINGER_C2H2_2"/>
    <property type="match status" value="3"/>
</dbReference>
<organism evidence="14 15">
    <name type="scientific">Scophthalmus maximus</name>
    <name type="common">Turbot</name>
    <name type="synonym">Psetta maxima</name>
    <dbReference type="NCBI Taxonomy" id="52904"/>
    <lineage>
        <taxon>Eukaryota</taxon>
        <taxon>Metazoa</taxon>
        <taxon>Chordata</taxon>
        <taxon>Craniata</taxon>
        <taxon>Vertebrata</taxon>
        <taxon>Euteleostomi</taxon>
        <taxon>Actinopterygii</taxon>
        <taxon>Neopterygii</taxon>
        <taxon>Teleostei</taxon>
        <taxon>Neoteleostei</taxon>
        <taxon>Acanthomorphata</taxon>
        <taxon>Carangaria</taxon>
        <taxon>Pleuronectiformes</taxon>
        <taxon>Pleuronectoidei</taxon>
        <taxon>Scophthalmidae</taxon>
        <taxon>Scophthalmus</taxon>
    </lineage>
</organism>
<sequence>MTPRRRKNTSFLFLKCLRFLFSRAREPVLNASCAHGPADGGFSLSPVFAHRPETVTEGRGMRQRGGTLLCLEKRHARSHTGERPYLCQMCGKGSAHKSALKVHVRTHTGEKPHSCHMCGKAFAYNSDLKVHIKSHTGEKPYSCQLCGKDFLCGSDLKVHIKTPTGEKPYSCQLCGKGKMSSAGESGHTGTQPQFGNHVPD</sequence>
<evidence type="ECO:0000256" key="10">
    <source>
        <dbReference type="ARBA" id="ARBA00023242"/>
    </source>
</evidence>
<feature type="domain" description="C2H2-type" evidence="13">
    <location>
        <begin position="113"/>
        <end position="140"/>
    </location>
</feature>
<dbReference type="GO" id="GO:0000978">
    <property type="term" value="F:RNA polymerase II cis-regulatory region sequence-specific DNA binding"/>
    <property type="evidence" value="ECO:0007669"/>
    <property type="project" value="TreeGrafter"/>
</dbReference>
<feature type="chain" id="PRO_5034438424" description="C2H2-type domain-containing protein" evidence="12">
    <location>
        <begin position="25"/>
        <end position="200"/>
    </location>
</feature>
<evidence type="ECO:0000259" key="13">
    <source>
        <dbReference type="PROSITE" id="PS50157"/>
    </source>
</evidence>
<evidence type="ECO:0000256" key="12">
    <source>
        <dbReference type="SAM" id="SignalP"/>
    </source>
</evidence>
<proteinExistence type="inferred from homology"/>
<dbReference type="SUPFAM" id="SSF57667">
    <property type="entry name" value="beta-beta-alpha zinc fingers"/>
    <property type="match status" value="2"/>
</dbReference>
<dbReference type="InterPro" id="IPR013087">
    <property type="entry name" value="Znf_C2H2_type"/>
</dbReference>
<dbReference type="GeneTree" id="ENSGT01150000286958"/>
<dbReference type="Ensembl" id="ENSSMAT00000010741.2">
    <property type="protein sequence ID" value="ENSSMAP00000010598.2"/>
    <property type="gene ID" value="ENSSMAG00000006527.2"/>
</dbReference>
<dbReference type="Proteomes" id="UP000694558">
    <property type="component" value="Chromosome 6"/>
</dbReference>
<dbReference type="InterPro" id="IPR050457">
    <property type="entry name" value="ZnFinger_BTB_dom_contain"/>
</dbReference>
<evidence type="ECO:0000256" key="2">
    <source>
        <dbReference type="ARBA" id="ARBA00006991"/>
    </source>
</evidence>
<dbReference type="GO" id="GO:0005634">
    <property type="term" value="C:nucleus"/>
    <property type="evidence" value="ECO:0007669"/>
    <property type="project" value="UniProtKB-SubCell"/>
</dbReference>
<accession>A0A8D3A0J2</accession>
<keyword evidence="10" id="KW-0539">Nucleus</keyword>
<evidence type="ECO:0000256" key="9">
    <source>
        <dbReference type="ARBA" id="ARBA00023163"/>
    </source>
</evidence>
<dbReference type="Pfam" id="PF00096">
    <property type="entry name" value="zf-C2H2"/>
    <property type="match status" value="2"/>
</dbReference>
<feature type="domain" description="C2H2-type" evidence="13">
    <location>
        <begin position="141"/>
        <end position="168"/>
    </location>
</feature>
<evidence type="ECO:0000256" key="6">
    <source>
        <dbReference type="ARBA" id="ARBA00022833"/>
    </source>
</evidence>
<dbReference type="PANTHER" id="PTHR46105">
    <property type="entry name" value="AGAP004733-PA"/>
    <property type="match status" value="1"/>
</dbReference>
<comment type="similarity">
    <text evidence="2">Belongs to the krueppel C2H2-type zinc-finger protein family.</text>
</comment>
<evidence type="ECO:0000313" key="15">
    <source>
        <dbReference type="Proteomes" id="UP000694558"/>
    </source>
</evidence>
<dbReference type="Gene3D" id="3.30.160.60">
    <property type="entry name" value="Classic Zinc Finger"/>
    <property type="match status" value="4"/>
</dbReference>
<evidence type="ECO:0000256" key="5">
    <source>
        <dbReference type="ARBA" id="ARBA00022771"/>
    </source>
</evidence>
<name>A0A8D3A0J2_SCOMX</name>
<feature type="signal peptide" evidence="12">
    <location>
        <begin position="1"/>
        <end position="24"/>
    </location>
</feature>
<protein>
    <recommendedName>
        <fullName evidence="13">C2H2-type domain-containing protein</fullName>
    </recommendedName>
</protein>
<evidence type="ECO:0000256" key="3">
    <source>
        <dbReference type="ARBA" id="ARBA00022723"/>
    </source>
</evidence>
<evidence type="ECO:0000256" key="8">
    <source>
        <dbReference type="ARBA" id="ARBA00023125"/>
    </source>
</evidence>
<dbReference type="FunFam" id="3.30.160.60:FF:001119">
    <property type="entry name" value="zinc finger protein 408"/>
    <property type="match status" value="1"/>
</dbReference>